<dbReference type="InterPro" id="IPR007730">
    <property type="entry name" value="SPOR-like_dom"/>
</dbReference>
<dbReference type="GO" id="GO:0042834">
    <property type="term" value="F:peptidoglycan binding"/>
    <property type="evidence" value="ECO:0007669"/>
    <property type="project" value="InterPro"/>
</dbReference>
<dbReference type="Pfam" id="PF05036">
    <property type="entry name" value="SPOR"/>
    <property type="match status" value="1"/>
</dbReference>
<feature type="non-terminal residue" evidence="2">
    <location>
        <position position="1"/>
    </location>
</feature>
<dbReference type="EMBL" id="DRNB01000291">
    <property type="protein sequence ID" value="HHJ64811.1"/>
    <property type="molecule type" value="Genomic_DNA"/>
</dbReference>
<gene>
    <name evidence="2" type="ORF">ENJ61_07890</name>
</gene>
<dbReference type="Proteomes" id="UP000885792">
    <property type="component" value="Unassembled WGS sequence"/>
</dbReference>
<dbReference type="AlphaFoldDB" id="A0A7C5L6N7"/>
<reference evidence="2" key="1">
    <citation type="journal article" date="2020" name="mSystems">
        <title>Genome- and Community-Level Interaction Insights into Carbon Utilization and Element Cycling Functions of Hydrothermarchaeota in Hydrothermal Sediment.</title>
        <authorList>
            <person name="Zhou Z."/>
            <person name="Liu Y."/>
            <person name="Xu W."/>
            <person name="Pan J."/>
            <person name="Luo Z.H."/>
            <person name="Li M."/>
        </authorList>
    </citation>
    <scope>NUCLEOTIDE SEQUENCE [LARGE SCALE GENOMIC DNA]</scope>
    <source>
        <strain evidence="2">HyVt-501</strain>
    </source>
</reference>
<proteinExistence type="predicted"/>
<comment type="caution">
    <text evidence="2">The sequence shown here is derived from an EMBL/GenBank/DDBJ whole genome shotgun (WGS) entry which is preliminary data.</text>
</comment>
<dbReference type="Gene3D" id="3.30.70.1070">
    <property type="entry name" value="Sporulation related repeat"/>
    <property type="match status" value="1"/>
</dbReference>
<sequence>IEDRQANNLQRTQAYEILSRILVEEQRRTLRGRFPHSHREEGKFGIQIAAFSTRARAETLMEELRKKGLKNLTVVEASGIYKVIYGRFLTRREAQRELEKLKDHNIYGFIVEVE</sequence>
<organism evidence="2">
    <name type="scientific">Aquifex aeolicus</name>
    <dbReference type="NCBI Taxonomy" id="63363"/>
    <lineage>
        <taxon>Bacteria</taxon>
        <taxon>Pseudomonadati</taxon>
        <taxon>Aquificota</taxon>
        <taxon>Aquificia</taxon>
        <taxon>Aquificales</taxon>
        <taxon>Aquificaceae</taxon>
        <taxon>Aquifex</taxon>
    </lineage>
</organism>
<protein>
    <submittedName>
        <fullName evidence="2">SPOR domain-containing protein</fullName>
    </submittedName>
</protein>
<evidence type="ECO:0000259" key="1">
    <source>
        <dbReference type="PROSITE" id="PS51724"/>
    </source>
</evidence>
<feature type="domain" description="SPOR" evidence="1">
    <location>
        <begin position="38"/>
        <end position="113"/>
    </location>
</feature>
<name>A0A7C5L6N7_AQUAO</name>
<dbReference type="SUPFAM" id="SSF110997">
    <property type="entry name" value="Sporulation related repeat"/>
    <property type="match status" value="1"/>
</dbReference>
<accession>A0A7C5L6N7</accession>
<evidence type="ECO:0000313" key="2">
    <source>
        <dbReference type="EMBL" id="HHJ64811.1"/>
    </source>
</evidence>
<dbReference type="PROSITE" id="PS51724">
    <property type="entry name" value="SPOR"/>
    <property type="match status" value="1"/>
</dbReference>
<dbReference type="InterPro" id="IPR036680">
    <property type="entry name" value="SPOR-like_sf"/>
</dbReference>